<feature type="domain" description="Erythromycin biosynthesis protein CIII-like C-terminal" evidence="2">
    <location>
        <begin position="391"/>
        <end position="490"/>
    </location>
</feature>
<proteinExistence type="predicted"/>
<dbReference type="Pfam" id="PF06722">
    <property type="entry name" value="EryCIII-like_C"/>
    <property type="match status" value="1"/>
</dbReference>
<evidence type="ECO:0000259" key="2">
    <source>
        <dbReference type="Pfam" id="PF06722"/>
    </source>
</evidence>
<dbReference type="AlphaFoldDB" id="A0A9P8SMF8"/>
<accession>A0A9P8SMF8</accession>
<dbReference type="GO" id="GO:0016758">
    <property type="term" value="F:hexosyltransferase activity"/>
    <property type="evidence" value="ECO:0007669"/>
    <property type="project" value="UniProtKB-ARBA"/>
</dbReference>
<organism evidence="3 4">
    <name type="scientific">Hirsutella rhossiliensis</name>
    <dbReference type="NCBI Taxonomy" id="111463"/>
    <lineage>
        <taxon>Eukaryota</taxon>
        <taxon>Fungi</taxon>
        <taxon>Dikarya</taxon>
        <taxon>Ascomycota</taxon>
        <taxon>Pezizomycotina</taxon>
        <taxon>Sordariomycetes</taxon>
        <taxon>Hypocreomycetidae</taxon>
        <taxon>Hypocreales</taxon>
        <taxon>Ophiocordycipitaceae</taxon>
        <taxon>Hirsutella</taxon>
    </lineage>
</organism>
<dbReference type="SUPFAM" id="SSF53756">
    <property type="entry name" value="UDP-Glycosyltransferase/glycogen phosphorylase"/>
    <property type="match status" value="1"/>
</dbReference>
<protein>
    <submittedName>
        <fullName evidence="3">Glycosyltransferase sdnJ</fullName>
    </submittedName>
</protein>
<evidence type="ECO:0000313" key="4">
    <source>
        <dbReference type="Proteomes" id="UP000824596"/>
    </source>
</evidence>
<dbReference type="InterPro" id="IPR002213">
    <property type="entry name" value="UDP_glucos_trans"/>
</dbReference>
<sequence>MAAQRLPQRLPLGHRANNKILMLTNAERGEANVFLATCHALLEADPGLELHFATFDGLQQTVAQVSDNVRRAVPHAKPIVFHQIKGPTMTESIMQHLARNCIPRKADGSPESWMTPLRFFSSLRAIRDTIPIIVPYRGSQLVDIISYIAAIIEEVAADLVVVDSLMTPGLTACYHLGIKFTCLSPNNIKMFAGPAQPWLASLWKWPALFSGYPYPVPLHLIPFNLCLIIYMVIIWRRDAHRRQATDYLLAQIGAHLFTPIDLARRRLPDLKILVSTHSELDFPLVHPPHVYPCGPIVRAAPAIADADPELLTWLARGPTVYINLGSFFSVDQDQALELAQALKIALDTLDKKPGADHVQVLWKLKLCKDPCVGNGVFPILDTLSRQFEDGRIRIVEWVQAEPISILQSGHIACSVHHGGANSYNEAVIAGVPQVVLPQWSDCYDYAELVQVLGIGRLGSKTTKPRWTAPELSHELLAVLDGEPARAMTHKAQQLASLCEKRGSGAAKAARILLEELSNEPEVLMEKTSVNGG</sequence>
<dbReference type="PANTHER" id="PTHR48050">
    <property type="entry name" value="STEROL 3-BETA-GLUCOSYLTRANSFERASE"/>
    <property type="match status" value="1"/>
</dbReference>
<gene>
    <name evidence="3" type="ORF">HRG_00608</name>
</gene>
<dbReference type="CDD" id="cd03784">
    <property type="entry name" value="GT1_Gtf-like"/>
    <property type="match status" value="1"/>
</dbReference>
<dbReference type="InterPro" id="IPR010610">
    <property type="entry name" value="EryCIII-like_C"/>
</dbReference>
<evidence type="ECO:0000313" key="3">
    <source>
        <dbReference type="EMBL" id="KAH0967966.1"/>
    </source>
</evidence>
<keyword evidence="1" id="KW-0808">Transferase</keyword>
<dbReference type="GeneID" id="68349737"/>
<dbReference type="InterPro" id="IPR050426">
    <property type="entry name" value="Glycosyltransferase_28"/>
</dbReference>
<evidence type="ECO:0000256" key="1">
    <source>
        <dbReference type="ARBA" id="ARBA00022679"/>
    </source>
</evidence>
<dbReference type="Proteomes" id="UP000824596">
    <property type="component" value="Unassembled WGS sequence"/>
</dbReference>
<dbReference type="EMBL" id="JAIZPD010000001">
    <property type="protein sequence ID" value="KAH0967966.1"/>
    <property type="molecule type" value="Genomic_DNA"/>
</dbReference>
<dbReference type="Gene3D" id="3.40.50.2000">
    <property type="entry name" value="Glycogen Phosphorylase B"/>
    <property type="match status" value="2"/>
</dbReference>
<dbReference type="GO" id="GO:0008194">
    <property type="term" value="F:UDP-glycosyltransferase activity"/>
    <property type="evidence" value="ECO:0007669"/>
    <property type="project" value="InterPro"/>
</dbReference>
<dbReference type="OrthoDB" id="5835829at2759"/>
<name>A0A9P8SMF8_9HYPO</name>
<dbReference type="PANTHER" id="PTHR48050:SF13">
    <property type="entry name" value="STEROL 3-BETA-GLUCOSYLTRANSFERASE UGT80A2"/>
    <property type="match status" value="1"/>
</dbReference>
<dbReference type="RefSeq" id="XP_044725479.1">
    <property type="nucleotide sequence ID" value="XM_044859079.1"/>
</dbReference>
<keyword evidence="4" id="KW-1185">Reference proteome</keyword>
<comment type="caution">
    <text evidence="3">The sequence shown here is derived from an EMBL/GenBank/DDBJ whole genome shotgun (WGS) entry which is preliminary data.</text>
</comment>
<reference evidence="3" key="1">
    <citation type="submission" date="2021-09" db="EMBL/GenBank/DDBJ databases">
        <title>A high-quality genome of the endoparasitic fungus Hirsutella rhossiliensis with a comparison of Hirsutella genomes reveals transposable elements contributing to genome size variation.</title>
        <authorList>
            <person name="Lin R."/>
            <person name="Jiao Y."/>
            <person name="Sun X."/>
            <person name="Ling J."/>
            <person name="Xie B."/>
            <person name="Cheng X."/>
        </authorList>
    </citation>
    <scope>NUCLEOTIDE SEQUENCE</scope>
    <source>
        <strain evidence="3">HR02</strain>
    </source>
</reference>